<evidence type="ECO:0000256" key="1">
    <source>
        <dbReference type="SAM" id="SignalP"/>
    </source>
</evidence>
<reference evidence="2" key="2">
    <citation type="journal article" date="2015" name="Fish Shellfish Immunol.">
        <title>Early steps in the European eel (Anguilla anguilla)-Vibrio vulnificus interaction in the gills: Role of the RtxA13 toxin.</title>
        <authorList>
            <person name="Callol A."/>
            <person name="Pajuelo D."/>
            <person name="Ebbesson L."/>
            <person name="Teles M."/>
            <person name="MacKenzie S."/>
            <person name="Amaro C."/>
        </authorList>
    </citation>
    <scope>NUCLEOTIDE SEQUENCE</scope>
</reference>
<dbReference type="AlphaFoldDB" id="A0A0E9PZB8"/>
<feature type="signal peptide" evidence="1">
    <location>
        <begin position="1"/>
        <end position="18"/>
    </location>
</feature>
<organism evidence="2">
    <name type="scientific">Anguilla anguilla</name>
    <name type="common">European freshwater eel</name>
    <name type="synonym">Muraena anguilla</name>
    <dbReference type="NCBI Taxonomy" id="7936"/>
    <lineage>
        <taxon>Eukaryota</taxon>
        <taxon>Metazoa</taxon>
        <taxon>Chordata</taxon>
        <taxon>Craniata</taxon>
        <taxon>Vertebrata</taxon>
        <taxon>Euteleostomi</taxon>
        <taxon>Actinopterygii</taxon>
        <taxon>Neopterygii</taxon>
        <taxon>Teleostei</taxon>
        <taxon>Anguilliformes</taxon>
        <taxon>Anguillidae</taxon>
        <taxon>Anguilla</taxon>
    </lineage>
</organism>
<dbReference type="EMBL" id="GBXM01098945">
    <property type="protein sequence ID" value="JAH09632.1"/>
    <property type="molecule type" value="Transcribed_RNA"/>
</dbReference>
<feature type="chain" id="PRO_5002431138" evidence="1">
    <location>
        <begin position="19"/>
        <end position="47"/>
    </location>
</feature>
<name>A0A0E9PZB8_ANGAN</name>
<proteinExistence type="predicted"/>
<keyword evidence="1" id="KW-0732">Signal</keyword>
<sequence length="47" mass="5553">MLWVEMLFLLPCLYYLIRDSSLTFPTPSAQGSWQCKHCSLLLSYWLP</sequence>
<reference evidence="2" key="1">
    <citation type="submission" date="2014-11" db="EMBL/GenBank/DDBJ databases">
        <authorList>
            <person name="Amaro Gonzalez C."/>
        </authorList>
    </citation>
    <scope>NUCLEOTIDE SEQUENCE</scope>
</reference>
<accession>A0A0E9PZB8</accession>
<evidence type="ECO:0000313" key="2">
    <source>
        <dbReference type="EMBL" id="JAH09632.1"/>
    </source>
</evidence>
<protein>
    <submittedName>
        <fullName evidence="2">Uncharacterized protein</fullName>
    </submittedName>
</protein>